<protein>
    <recommendedName>
        <fullName evidence="3">D-isomer specific 2-hydroxyacid dehydrogenase NAD-binding domain-containing protein</fullName>
    </recommendedName>
</protein>
<dbReference type="GeneID" id="92878104"/>
<evidence type="ECO:0000259" key="3">
    <source>
        <dbReference type="Pfam" id="PF02826"/>
    </source>
</evidence>
<dbReference type="PATRIC" id="fig|568816.4.peg.621"/>
<gene>
    <name evidence="4" type="ordered locus">Acin_0639</name>
</gene>
<dbReference type="CDD" id="cd05300">
    <property type="entry name" value="2-Hacid_dh_1"/>
    <property type="match status" value="1"/>
</dbReference>
<evidence type="ECO:0000313" key="5">
    <source>
        <dbReference type="Proteomes" id="UP000007093"/>
    </source>
</evidence>
<organism evidence="4 5">
    <name type="scientific">Acidaminococcus intestini (strain RyC-MR95)</name>
    <dbReference type="NCBI Taxonomy" id="568816"/>
    <lineage>
        <taxon>Bacteria</taxon>
        <taxon>Bacillati</taxon>
        <taxon>Bacillota</taxon>
        <taxon>Negativicutes</taxon>
        <taxon>Acidaminococcales</taxon>
        <taxon>Acidaminococcaceae</taxon>
        <taxon>Acidaminococcus</taxon>
    </lineage>
</organism>
<dbReference type="PANTHER" id="PTHR43333:SF1">
    <property type="entry name" value="D-ISOMER SPECIFIC 2-HYDROXYACID DEHYDROGENASE NAD-BINDING DOMAIN-CONTAINING PROTEIN"/>
    <property type="match status" value="1"/>
</dbReference>
<dbReference type="KEGG" id="ain:Acin_0639"/>
<proteinExistence type="predicted"/>
<dbReference type="eggNOG" id="COG0111">
    <property type="taxonomic scope" value="Bacteria"/>
</dbReference>
<evidence type="ECO:0000256" key="1">
    <source>
        <dbReference type="ARBA" id="ARBA00023002"/>
    </source>
</evidence>
<dbReference type="STRING" id="568816.Acin_0639"/>
<feature type="domain" description="D-isomer specific 2-hydroxyacid dehydrogenase NAD-binding" evidence="3">
    <location>
        <begin position="98"/>
        <end position="272"/>
    </location>
</feature>
<dbReference type="SUPFAM" id="SSF52283">
    <property type="entry name" value="Formate/glycerate dehydrogenase catalytic domain-like"/>
    <property type="match status" value="1"/>
</dbReference>
<accession>G4Q483</accession>
<dbReference type="HOGENOM" id="CLU_019796_1_0_9"/>
<dbReference type="Proteomes" id="UP000007093">
    <property type="component" value="Chromosome"/>
</dbReference>
<dbReference type="InParanoid" id="G4Q483"/>
<name>G4Q483_ACIIR</name>
<dbReference type="InterPro" id="IPR006140">
    <property type="entry name" value="D-isomer_DH_NAD-bd"/>
</dbReference>
<keyword evidence="5" id="KW-1185">Reference proteome</keyword>
<dbReference type="PANTHER" id="PTHR43333">
    <property type="entry name" value="2-HACID_DH_C DOMAIN-CONTAINING PROTEIN"/>
    <property type="match status" value="1"/>
</dbReference>
<dbReference type="Pfam" id="PF02826">
    <property type="entry name" value="2-Hacid_dh_C"/>
    <property type="match status" value="1"/>
</dbReference>
<sequence length="313" mass="33528">MKVSVVMPVTDAHKMALKKAAPSAEFTFGKDETALKEADVIIGNIAPQKVKTLTKLRFLQLNSAGANTYCEPGILPDGVALTNATGAYGIAISEHILATVLFLMKRLPTYYDQGKAHRWEDAGPVNTLCGSTVAVIGFGDIGRHFGRIAKAMGAHVIGVRRRSSDLVPEADEMGTFALLGDILSRADVVVSCLPDTPATQGLYTETRFLEMKEGALFVNIGRGNAVDQDALKKALQSGHLAGAAIDVATPEPLPESDPLWEAPNLLVTPHVSGGYHAQSTWDAIIAISCRNLAHFIKGEPLENVVDRETGYRK</sequence>
<evidence type="ECO:0000313" key="4">
    <source>
        <dbReference type="EMBL" id="AEQ21877.1"/>
    </source>
</evidence>
<reference evidence="4 5" key="1">
    <citation type="journal article" date="2011" name="J. Bacteriol.">
        <title>Complete genome sequence of Acidaminococcus intestini RYC-MR95, a Gram-negative bacterium from the phylum Firmicutes.</title>
        <authorList>
            <person name="D'Auria G."/>
            <person name="Galan J.C."/>
            <person name="Rodriguez-Alcayna M."/>
            <person name="Moya A."/>
            <person name="Baquero F."/>
            <person name="Latorre A."/>
        </authorList>
    </citation>
    <scope>NUCLEOTIDE SEQUENCE [LARGE SCALE GENOMIC DNA]</scope>
    <source>
        <strain evidence="4 5">RyC-MR95</strain>
    </source>
</reference>
<dbReference type="InterPro" id="IPR036291">
    <property type="entry name" value="NAD(P)-bd_dom_sf"/>
</dbReference>
<dbReference type="AlphaFoldDB" id="G4Q483"/>
<keyword evidence="2" id="KW-0520">NAD</keyword>
<dbReference type="RefSeq" id="WP_009015589.1">
    <property type="nucleotide sequence ID" value="NC_016077.1"/>
</dbReference>
<evidence type="ECO:0000256" key="2">
    <source>
        <dbReference type="ARBA" id="ARBA00023027"/>
    </source>
</evidence>
<keyword evidence="1" id="KW-0560">Oxidoreductase</keyword>
<dbReference type="Gene3D" id="3.40.50.720">
    <property type="entry name" value="NAD(P)-binding Rossmann-like Domain"/>
    <property type="match status" value="2"/>
</dbReference>
<dbReference type="GO" id="GO:0016491">
    <property type="term" value="F:oxidoreductase activity"/>
    <property type="evidence" value="ECO:0007669"/>
    <property type="project" value="UniProtKB-KW"/>
</dbReference>
<dbReference type="EMBL" id="CP003058">
    <property type="protein sequence ID" value="AEQ21877.1"/>
    <property type="molecule type" value="Genomic_DNA"/>
</dbReference>
<dbReference type="SUPFAM" id="SSF51735">
    <property type="entry name" value="NAD(P)-binding Rossmann-fold domains"/>
    <property type="match status" value="1"/>
</dbReference>
<dbReference type="GO" id="GO:0051287">
    <property type="term" value="F:NAD binding"/>
    <property type="evidence" value="ECO:0007669"/>
    <property type="project" value="InterPro"/>
</dbReference>